<dbReference type="GO" id="GO:0008168">
    <property type="term" value="F:methyltransferase activity"/>
    <property type="evidence" value="ECO:0007669"/>
    <property type="project" value="UniProtKB-KW"/>
</dbReference>
<dbReference type="GO" id="GO:0032259">
    <property type="term" value="P:methylation"/>
    <property type="evidence" value="ECO:0007669"/>
    <property type="project" value="UniProtKB-KW"/>
</dbReference>
<dbReference type="InterPro" id="IPR041698">
    <property type="entry name" value="Methyltransf_25"/>
</dbReference>
<evidence type="ECO:0000313" key="3">
    <source>
        <dbReference type="Proteomes" id="UP000239297"/>
    </source>
</evidence>
<dbReference type="Proteomes" id="UP000239297">
    <property type="component" value="Unassembled WGS sequence"/>
</dbReference>
<evidence type="ECO:0000259" key="1">
    <source>
        <dbReference type="Pfam" id="PF13649"/>
    </source>
</evidence>
<dbReference type="OrthoDB" id="495703at2"/>
<dbReference type="CDD" id="cd02440">
    <property type="entry name" value="AdoMet_MTases"/>
    <property type="match status" value="1"/>
</dbReference>
<sequence length="261" mass="28734">MLRIVRQLLMVPEVARLARHTPRDPAAAWEGYWSDVRATGTRGEVLWDADIGPEAEQYTPAMDSSMDFSLPVLDVGCGNGQWTRWLALRFPAAVGVDVAESAVRRARQETDAGQAVSFRALDLTESRAGDMLYEEYGEMNVFVRGVFHVLRPPQRRQLAQSLHTVTGRRGRVLLTETNYRGTPLSYMQSLGATPGSIPHPLRKAIGGIPVPGQFGARERRAAFPEAQWQLLADGPVTIEAVPMSGDRTTAIPGYFATMGTR</sequence>
<accession>A0A2S5IVJ3</accession>
<name>A0A2S5IVJ3_9MICC</name>
<dbReference type="SUPFAM" id="SSF53335">
    <property type="entry name" value="S-adenosyl-L-methionine-dependent methyltransferases"/>
    <property type="match status" value="1"/>
</dbReference>
<dbReference type="Gene3D" id="3.40.50.150">
    <property type="entry name" value="Vaccinia Virus protein VP39"/>
    <property type="match status" value="1"/>
</dbReference>
<organism evidence="2 3">
    <name type="scientific">Arthrobacter pityocampae</name>
    <dbReference type="NCBI Taxonomy" id="547334"/>
    <lineage>
        <taxon>Bacteria</taxon>
        <taxon>Bacillati</taxon>
        <taxon>Actinomycetota</taxon>
        <taxon>Actinomycetes</taxon>
        <taxon>Micrococcales</taxon>
        <taxon>Micrococcaceae</taxon>
        <taxon>Arthrobacter</taxon>
    </lineage>
</organism>
<keyword evidence="2" id="KW-0808">Transferase</keyword>
<evidence type="ECO:0000313" key="2">
    <source>
        <dbReference type="EMBL" id="PPB48588.1"/>
    </source>
</evidence>
<dbReference type="RefSeq" id="WP_104121991.1">
    <property type="nucleotide sequence ID" value="NZ_PRKW01000005.1"/>
</dbReference>
<feature type="domain" description="Methyltransferase" evidence="1">
    <location>
        <begin position="72"/>
        <end position="167"/>
    </location>
</feature>
<comment type="caution">
    <text evidence="2">The sequence shown here is derived from an EMBL/GenBank/DDBJ whole genome shotgun (WGS) entry which is preliminary data.</text>
</comment>
<gene>
    <name evidence="2" type="ORF">C4K88_12710</name>
</gene>
<keyword evidence="3" id="KW-1185">Reference proteome</keyword>
<dbReference type="AlphaFoldDB" id="A0A2S5IVJ3"/>
<dbReference type="EMBL" id="PRKW01000005">
    <property type="protein sequence ID" value="PPB48588.1"/>
    <property type="molecule type" value="Genomic_DNA"/>
</dbReference>
<keyword evidence="2" id="KW-0489">Methyltransferase</keyword>
<dbReference type="Pfam" id="PF13649">
    <property type="entry name" value="Methyltransf_25"/>
    <property type="match status" value="1"/>
</dbReference>
<protein>
    <submittedName>
        <fullName evidence="2">Methyltransferase type 12</fullName>
    </submittedName>
</protein>
<reference evidence="2 3" key="1">
    <citation type="journal article" date="2014" name="Int. J. Syst. Evol. Microbiol.">
        <title>Arthrobacter pityocampae sp. nov., isolated from Thaumetopoea pityocampa (Lep., Thaumetopoeidae).</title>
        <authorList>
            <person name="Ince I.A."/>
            <person name="Demirbag Z."/>
            <person name="Kati H."/>
        </authorList>
    </citation>
    <scope>NUCLEOTIDE SEQUENCE [LARGE SCALE GENOMIC DNA]</scope>
    <source>
        <strain evidence="2 3">Tp2</strain>
    </source>
</reference>
<proteinExistence type="predicted"/>
<dbReference type="InterPro" id="IPR029063">
    <property type="entry name" value="SAM-dependent_MTases_sf"/>
</dbReference>